<dbReference type="EMBL" id="AAUW01000021">
    <property type="protein sequence ID" value="EAV41359.1"/>
    <property type="molecule type" value="Genomic_DNA"/>
</dbReference>
<evidence type="ECO:0000313" key="2">
    <source>
        <dbReference type="EMBL" id="EAV41359.1"/>
    </source>
</evidence>
<proteinExistence type="predicted"/>
<evidence type="ECO:0000313" key="3">
    <source>
        <dbReference type="Proteomes" id="UP000004848"/>
    </source>
</evidence>
<dbReference type="Proteomes" id="UP000004848">
    <property type="component" value="Unassembled WGS sequence"/>
</dbReference>
<feature type="transmembrane region" description="Helical" evidence="1">
    <location>
        <begin position="21"/>
        <end position="40"/>
    </location>
</feature>
<name>A0P0P5_ROSAI</name>
<keyword evidence="1" id="KW-1133">Transmembrane helix</keyword>
<keyword evidence="1" id="KW-0472">Membrane</keyword>
<feature type="transmembrane region" description="Helical" evidence="1">
    <location>
        <begin position="46"/>
        <end position="64"/>
    </location>
</feature>
<dbReference type="AlphaFoldDB" id="A0P0P5"/>
<reference evidence="2 3" key="1">
    <citation type="submission" date="2006-05" db="EMBL/GenBank/DDBJ databases">
        <authorList>
            <person name="King G."/>
            <person name="Ferriera S."/>
            <person name="Johnson J."/>
            <person name="Kravitz S."/>
            <person name="Beeson K."/>
            <person name="Sutton G."/>
            <person name="Rogers Y.-H."/>
            <person name="Friedman R."/>
            <person name="Frazier M."/>
            <person name="Venter J.C."/>
        </authorList>
    </citation>
    <scope>NUCLEOTIDE SEQUENCE [LARGE SCALE GENOMIC DNA]</scope>
    <source>
        <strain evidence="3">ATCC 25650 / DSM 13394 / JCM 20685 / NBRC 16684 / NCIMB 2208 / IAM 12614 / B1</strain>
    </source>
</reference>
<organism evidence="2 3">
    <name type="scientific">Roseibium aggregatum (strain ATCC 25650 / DSM 13394 / JCM 20685 / NBRC 16684 / NCIMB 2208 / IAM 12614 / B1)</name>
    <name type="common">Stappia aggregata</name>
    <dbReference type="NCBI Taxonomy" id="384765"/>
    <lineage>
        <taxon>Bacteria</taxon>
        <taxon>Pseudomonadati</taxon>
        <taxon>Pseudomonadota</taxon>
        <taxon>Alphaproteobacteria</taxon>
        <taxon>Hyphomicrobiales</taxon>
        <taxon>Stappiaceae</taxon>
        <taxon>Roseibium</taxon>
    </lineage>
</organism>
<sequence length="98" mass="10644">MDPIRKDEFPQDMSGLEERDNGAAIIGLVAAALSGSIIGFCVAGYFTLSFIVPVMFAVGCLMGWKANGLARHETGIERIRRPFRQARVAGRRGSSDRS</sequence>
<evidence type="ECO:0000256" key="1">
    <source>
        <dbReference type="SAM" id="Phobius"/>
    </source>
</evidence>
<gene>
    <name evidence="2" type="ORF">SIAM614_01174</name>
</gene>
<protein>
    <submittedName>
        <fullName evidence="2">Uncharacterized protein</fullName>
    </submittedName>
</protein>
<keyword evidence="1" id="KW-0812">Transmembrane</keyword>
<comment type="caution">
    <text evidence="2">The sequence shown here is derived from an EMBL/GenBank/DDBJ whole genome shotgun (WGS) entry which is preliminary data.</text>
</comment>
<accession>A0P0P5</accession>